<dbReference type="RefSeq" id="WP_103240329.1">
    <property type="nucleotide sequence ID" value="NZ_JANJZD010000015.1"/>
</dbReference>
<dbReference type="SMART" id="SM00267">
    <property type="entry name" value="GGDEF"/>
    <property type="match status" value="1"/>
</dbReference>
<dbReference type="EMBL" id="OFSM01000015">
    <property type="protein sequence ID" value="SOY30264.1"/>
    <property type="molecule type" value="Genomic_DNA"/>
</dbReference>
<dbReference type="InterPro" id="IPR029787">
    <property type="entry name" value="Nucleotide_cyclase"/>
</dbReference>
<dbReference type="InterPro" id="IPR000160">
    <property type="entry name" value="GGDEF_dom"/>
</dbReference>
<protein>
    <submittedName>
        <fullName evidence="4">Putative diguanylate cyclase YeaP</fullName>
        <ecNumber evidence="4">2.7.7.65</ecNumber>
    </submittedName>
</protein>
<sequence>MEHSLPLLINYIQGILDQTKASSFRREDLSPDFRELGDKIALLADRVQDLTNQLQQKNEALELENQVLLDNIQAMDEISWALEQSNQELRINLNLVNALTDYTHNMIFVYSADTGQEVHTNQPARWFQKAHAQNAAQLTRQLLDKQPEIQEQMDLHRENQKPDSAELPDGQFTEEQELSDRSQSSLRWNMALESPDGIDLFYQVESFLIPWFHSNEESSQDAKKQAIVHIVLDETERQRRQNLIYRFAYVDPLTNLNNRRYATEKMEQWQHEGTAFLLSFIDVDYLKYCNDTFGHEQGDSYLIEVSAALQTLGGEVCRVGGDEFFLLQTGLAPEEQDEKLEKLRQTMLADKSSGYPKCFSYATTLVPAHSTIPLVEYISNTDAKMYQYKQMYKIPLSDVVYKDDRI</sequence>
<evidence type="ECO:0000259" key="3">
    <source>
        <dbReference type="PROSITE" id="PS50887"/>
    </source>
</evidence>
<feature type="compositionally biased region" description="Basic and acidic residues" evidence="2">
    <location>
        <begin position="155"/>
        <end position="164"/>
    </location>
</feature>
<dbReference type="Pfam" id="PF00990">
    <property type="entry name" value="GGDEF"/>
    <property type="match status" value="1"/>
</dbReference>
<dbReference type="Proteomes" id="UP000236311">
    <property type="component" value="Unassembled WGS sequence"/>
</dbReference>
<dbReference type="PANTHER" id="PTHR45138">
    <property type="entry name" value="REGULATORY COMPONENTS OF SENSORY TRANSDUCTION SYSTEM"/>
    <property type="match status" value="1"/>
</dbReference>
<evidence type="ECO:0000313" key="5">
    <source>
        <dbReference type="Proteomes" id="UP000236311"/>
    </source>
</evidence>
<feature type="domain" description="GGDEF" evidence="3">
    <location>
        <begin position="274"/>
        <end position="404"/>
    </location>
</feature>
<keyword evidence="4" id="KW-0808">Transferase</keyword>
<dbReference type="CDD" id="cd01949">
    <property type="entry name" value="GGDEF"/>
    <property type="match status" value="1"/>
</dbReference>
<gene>
    <name evidence="4" type="primary">yeaP</name>
    <name evidence="4" type="ORF">AMURIS_02990</name>
</gene>
<accession>A0A2K4ZIH6</accession>
<dbReference type="EC" id="2.7.7.65" evidence="4"/>
<dbReference type="PANTHER" id="PTHR45138:SF9">
    <property type="entry name" value="DIGUANYLATE CYCLASE DGCM-RELATED"/>
    <property type="match status" value="1"/>
</dbReference>
<dbReference type="AlphaFoldDB" id="A0A2K4ZIH6"/>
<feature type="region of interest" description="Disordered" evidence="2">
    <location>
        <begin position="155"/>
        <end position="181"/>
    </location>
</feature>
<dbReference type="OrthoDB" id="9804955at2"/>
<evidence type="ECO:0000256" key="1">
    <source>
        <dbReference type="SAM" id="Coils"/>
    </source>
</evidence>
<evidence type="ECO:0000256" key="2">
    <source>
        <dbReference type="SAM" id="MobiDB-lite"/>
    </source>
</evidence>
<dbReference type="PROSITE" id="PS50887">
    <property type="entry name" value="GGDEF"/>
    <property type="match status" value="1"/>
</dbReference>
<keyword evidence="1" id="KW-0175">Coiled coil</keyword>
<keyword evidence="5" id="KW-1185">Reference proteome</keyword>
<dbReference type="NCBIfam" id="TIGR00254">
    <property type="entry name" value="GGDEF"/>
    <property type="match status" value="1"/>
</dbReference>
<dbReference type="InterPro" id="IPR050469">
    <property type="entry name" value="Diguanylate_Cyclase"/>
</dbReference>
<name>A0A2K4ZIH6_9FIRM</name>
<feature type="coiled-coil region" evidence="1">
    <location>
        <begin position="33"/>
        <end position="78"/>
    </location>
</feature>
<dbReference type="InterPro" id="IPR043128">
    <property type="entry name" value="Rev_trsase/Diguanyl_cyclase"/>
</dbReference>
<dbReference type="GO" id="GO:0052621">
    <property type="term" value="F:diguanylate cyclase activity"/>
    <property type="evidence" value="ECO:0007669"/>
    <property type="project" value="UniProtKB-EC"/>
</dbReference>
<proteinExistence type="predicted"/>
<reference evidence="4 5" key="1">
    <citation type="submission" date="2018-01" db="EMBL/GenBank/DDBJ databases">
        <authorList>
            <person name="Gaut B.S."/>
            <person name="Morton B.R."/>
            <person name="Clegg M.T."/>
            <person name="Duvall M.R."/>
        </authorList>
    </citation>
    <scope>NUCLEOTIDE SEQUENCE [LARGE SCALE GENOMIC DNA]</scope>
    <source>
        <strain evidence="4">GP69</strain>
    </source>
</reference>
<dbReference type="Gene3D" id="3.30.70.270">
    <property type="match status" value="1"/>
</dbReference>
<organism evidence="4 5">
    <name type="scientific">Acetatifactor muris</name>
    <dbReference type="NCBI Taxonomy" id="879566"/>
    <lineage>
        <taxon>Bacteria</taxon>
        <taxon>Bacillati</taxon>
        <taxon>Bacillota</taxon>
        <taxon>Clostridia</taxon>
        <taxon>Lachnospirales</taxon>
        <taxon>Lachnospiraceae</taxon>
        <taxon>Acetatifactor</taxon>
    </lineage>
</organism>
<dbReference type="SUPFAM" id="SSF55073">
    <property type="entry name" value="Nucleotide cyclase"/>
    <property type="match status" value="1"/>
</dbReference>
<keyword evidence="4" id="KW-0548">Nucleotidyltransferase</keyword>
<evidence type="ECO:0000313" key="4">
    <source>
        <dbReference type="EMBL" id="SOY30264.1"/>
    </source>
</evidence>